<proteinExistence type="predicted"/>
<reference evidence="1" key="1">
    <citation type="submission" date="2023-08" db="EMBL/GenBank/DDBJ databases">
        <title>A de novo genome assembly of Solanum verrucosum Schlechtendal, a Mexican diploid species geographically isolated from the other diploid A-genome species in potato relatives.</title>
        <authorList>
            <person name="Hosaka K."/>
        </authorList>
    </citation>
    <scope>NUCLEOTIDE SEQUENCE</scope>
    <source>
        <tissue evidence="1">Young leaves</tissue>
    </source>
</reference>
<sequence>MAKMLTQIVLLSKHVMGSGSKAVNTVGVSGVNPDDAHFEALFNEKVHFLANQRGGFCPNYPRQAGTNVGIESVMKVGEIVIGNGVTVGLIGRSGMTIRIVVYPRMSAKSQRSKGLILKIFAWRICLHVFSTKWKGWTKC</sequence>
<protein>
    <submittedName>
        <fullName evidence="1">Uncharacterized protein</fullName>
    </submittedName>
</protein>
<dbReference type="Proteomes" id="UP001234989">
    <property type="component" value="Chromosome 9"/>
</dbReference>
<accession>A0AAF0ZRC0</accession>
<dbReference type="EMBL" id="CP133620">
    <property type="protein sequence ID" value="WMV46685.1"/>
    <property type="molecule type" value="Genomic_DNA"/>
</dbReference>
<evidence type="ECO:0000313" key="1">
    <source>
        <dbReference type="EMBL" id="WMV46685.1"/>
    </source>
</evidence>
<name>A0AAF0ZRC0_SOLVR</name>
<keyword evidence="2" id="KW-1185">Reference proteome</keyword>
<evidence type="ECO:0000313" key="2">
    <source>
        <dbReference type="Proteomes" id="UP001234989"/>
    </source>
</evidence>
<gene>
    <name evidence="1" type="ORF">MTR67_040070</name>
</gene>
<dbReference type="AlphaFoldDB" id="A0AAF0ZRC0"/>
<organism evidence="1 2">
    <name type="scientific">Solanum verrucosum</name>
    <dbReference type="NCBI Taxonomy" id="315347"/>
    <lineage>
        <taxon>Eukaryota</taxon>
        <taxon>Viridiplantae</taxon>
        <taxon>Streptophyta</taxon>
        <taxon>Embryophyta</taxon>
        <taxon>Tracheophyta</taxon>
        <taxon>Spermatophyta</taxon>
        <taxon>Magnoliopsida</taxon>
        <taxon>eudicotyledons</taxon>
        <taxon>Gunneridae</taxon>
        <taxon>Pentapetalae</taxon>
        <taxon>asterids</taxon>
        <taxon>lamiids</taxon>
        <taxon>Solanales</taxon>
        <taxon>Solanaceae</taxon>
        <taxon>Solanoideae</taxon>
        <taxon>Solaneae</taxon>
        <taxon>Solanum</taxon>
    </lineage>
</organism>